<dbReference type="EMBL" id="LGRX02029171">
    <property type="protein sequence ID" value="KAK3247176.1"/>
    <property type="molecule type" value="Genomic_DNA"/>
</dbReference>
<dbReference type="Proteomes" id="UP001190700">
    <property type="component" value="Unassembled WGS sequence"/>
</dbReference>
<dbReference type="AlphaFoldDB" id="A0AAE0F039"/>
<dbReference type="SMART" id="SM00768">
    <property type="entry name" value="X8"/>
    <property type="match status" value="1"/>
</dbReference>
<evidence type="ECO:0000256" key="1">
    <source>
        <dbReference type="ARBA" id="ARBA00022729"/>
    </source>
</evidence>
<dbReference type="EMBL" id="LGRX02005206">
    <property type="protein sequence ID" value="KAK3278957.1"/>
    <property type="molecule type" value="Genomic_DNA"/>
</dbReference>
<dbReference type="Pfam" id="PF07983">
    <property type="entry name" value="X8"/>
    <property type="match status" value="1"/>
</dbReference>
<dbReference type="PANTHER" id="PTHR31044">
    <property type="entry name" value="BETA-1,3 GLUCANASE"/>
    <property type="match status" value="1"/>
</dbReference>
<evidence type="ECO:0000313" key="4">
    <source>
        <dbReference type="EMBL" id="KAK3278957.1"/>
    </source>
</evidence>
<name>A0AAE0F039_9CHLO</name>
<dbReference type="Gene3D" id="1.20.58.1040">
    <property type="match status" value="1"/>
</dbReference>
<dbReference type="InterPro" id="IPR044788">
    <property type="entry name" value="X8_dom_prot"/>
</dbReference>
<proteinExistence type="predicted"/>
<reference evidence="3 5" key="1">
    <citation type="journal article" date="2015" name="Genome Biol. Evol.">
        <title>Comparative Genomics of a Bacterivorous Green Alga Reveals Evolutionary Causalities and Consequences of Phago-Mixotrophic Mode of Nutrition.</title>
        <authorList>
            <person name="Burns J.A."/>
            <person name="Paasch A."/>
            <person name="Narechania A."/>
            <person name="Kim E."/>
        </authorList>
    </citation>
    <scope>NUCLEOTIDE SEQUENCE [LARGE SCALE GENOMIC DNA]</scope>
    <source>
        <strain evidence="3">PLY_AMNH</strain>
    </source>
</reference>
<organism evidence="3 5">
    <name type="scientific">Cymbomonas tetramitiformis</name>
    <dbReference type="NCBI Taxonomy" id="36881"/>
    <lineage>
        <taxon>Eukaryota</taxon>
        <taxon>Viridiplantae</taxon>
        <taxon>Chlorophyta</taxon>
        <taxon>Pyramimonadophyceae</taxon>
        <taxon>Pyramimonadales</taxon>
        <taxon>Pyramimonadaceae</taxon>
        <taxon>Cymbomonas</taxon>
    </lineage>
</organism>
<protein>
    <recommendedName>
        <fullName evidence="2">X8 domain-containing protein</fullName>
    </recommendedName>
</protein>
<evidence type="ECO:0000313" key="3">
    <source>
        <dbReference type="EMBL" id="KAK3247176.1"/>
    </source>
</evidence>
<evidence type="ECO:0000313" key="5">
    <source>
        <dbReference type="Proteomes" id="UP001190700"/>
    </source>
</evidence>
<dbReference type="InterPro" id="IPR012946">
    <property type="entry name" value="X8"/>
</dbReference>
<keyword evidence="5" id="KW-1185">Reference proteome</keyword>
<sequence>MTKAAAALKNLIAGHTSLLHPTLEKVTAHNFSAVPKGLTCHLKKGMIKEQVLDDLIGYICSTGVDCSPIQPGGSKYPCDVKDCANYAANAYFQKNYPTVEYAIDTTCFFKGIAETSPRPQHFFVATATRALVMQDNDVNVVNDVAKLAPGRNYRYAFKNVTLKYDAAVSKTFFQGIWVARSASDSNTCKITCVVRYDFNGNGTFDRTETYAPWVMGVSPAYQNYNSGVIPAPGVVGIYLEDMTDGTVELSLKTDSCKEPVMFLQATSGGPPASITIPFK</sequence>
<accession>A0AAE0F039</accession>
<evidence type="ECO:0000259" key="2">
    <source>
        <dbReference type="SMART" id="SM00768"/>
    </source>
</evidence>
<dbReference type="GO" id="GO:0009506">
    <property type="term" value="C:plasmodesma"/>
    <property type="evidence" value="ECO:0007669"/>
    <property type="project" value="UniProtKB-ARBA"/>
</dbReference>
<feature type="domain" description="X8" evidence="2">
    <location>
        <begin position="38"/>
        <end position="125"/>
    </location>
</feature>
<keyword evidence="1" id="KW-0732">Signal</keyword>
<comment type="caution">
    <text evidence="3">The sequence shown here is derived from an EMBL/GenBank/DDBJ whole genome shotgun (WGS) entry which is preliminary data.</text>
</comment>
<dbReference type="PANTHER" id="PTHR31044:SF52">
    <property type="entry name" value="OS01G0631500 PROTEIN"/>
    <property type="match status" value="1"/>
</dbReference>
<reference evidence="3" key="2">
    <citation type="submission" date="2023-06" db="EMBL/GenBank/DDBJ databases">
        <title>Long-read-based genome assembly of the green algal bacterivore Cymbomonas tetramitiformis.</title>
        <authorList>
            <person name="Gyaltshen Y."/>
            <person name="Rozenberg A."/>
            <person name="Paasch A."/>
            <person name="Burns J.A."/>
            <person name="Warring S."/>
            <person name="Larson R."/>
            <person name="Maurer-Alcala X."/>
            <person name="Dacks J."/>
            <person name="Kim E."/>
        </authorList>
    </citation>
    <scope>NUCLEOTIDE SEQUENCE</scope>
    <source>
        <strain evidence="3">PLY_AMNH</strain>
    </source>
</reference>
<gene>
    <name evidence="4" type="ORF">CYMTET_13138</name>
    <name evidence="3" type="ORF">CYMTET_43318</name>
</gene>